<reference evidence="5" key="1">
    <citation type="submission" date="2017-02" db="EMBL/GenBank/DDBJ databases">
        <authorList>
            <person name="Tafer H."/>
            <person name="Lopandic K."/>
        </authorList>
    </citation>
    <scope>NUCLEOTIDE SEQUENCE [LARGE SCALE GENOMIC DNA]</scope>
    <source>
        <strain evidence="5">CBS 366.77</strain>
    </source>
</reference>
<dbReference type="InterPro" id="IPR029149">
    <property type="entry name" value="Creatin/AminoP/Spt16_N"/>
</dbReference>
<feature type="domain" description="Aminopeptidase P N-terminal" evidence="3">
    <location>
        <begin position="5"/>
        <end position="58"/>
    </location>
</feature>
<keyword evidence="2" id="KW-0482">Metalloprotease</keyword>
<comment type="caution">
    <text evidence="4">The sequence shown here is derived from an EMBL/GenBank/DDBJ whole genome shotgun (WGS) entry which is preliminary data.</text>
</comment>
<sequence length="76" mass="8051">MYDAGADKLTLFIPPVDPESVIWMGLPMSPEEALSMYDVDNVLFTTDVNATLASTASAHGGKATAFAIEGQISEET</sequence>
<dbReference type="GO" id="GO:0070006">
    <property type="term" value="F:metalloaminopeptidase activity"/>
    <property type="evidence" value="ECO:0007669"/>
    <property type="project" value="InterPro"/>
</dbReference>
<accession>A0A3A2YZS8</accession>
<dbReference type="GO" id="GO:0006508">
    <property type="term" value="P:proteolysis"/>
    <property type="evidence" value="ECO:0007669"/>
    <property type="project" value="UniProtKB-KW"/>
</dbReference>
<protein>
    <recommendedName>
        <fullName evidence="3">Aminopeptidase P N-terminal domain-containing protein</fullName>
    </recommendedName>
</protein>
<keyword evidence="2" id="KW-0378">Hydrolase</keyword>
<evidence type="ECO:0000259" key="3">
    <source>
        <dbReference type="Pfam" id="PF05195"/>
    </source>
</evidence>
<proteinExistence type="predicted"/>
<evidence type="ECO:0000256" key="1">
    <source>
        <dbReference type="ARBA" id="ARBA00022670"/>
    </source>
</evidence>
<gene>
    <name evidence="4" type="ORF">PHISCL_11264</name>
</gene>
<evidence type="ECO:0000256" key="2">
    <source>
        <dbReference type="ARBA" id="ARBA00023049"/>
    </source>
</evidence>
<dbReference type="InterPro" id="IPR007865">
    <property type="entry name" value="Aminopep_P_N"/>
</dbReference>
<name>A0A3A2YZS8_9EURO</name>
<dbReference type="OrthoDB" id="10261878at2759"/>
<dbReference type="SUPFAM" id="SSF53092">
    <property type="entry name" value="Creatinase/prolidase N-terminal domain"/>
    <property type="match status" value="1"/>
</dbReference>
<dbReference type="AlphaFoldDB" id="A0A3A2YZS8"/>
<evidence type="ECO:0000313" key="4">
    <source>
        <dbReference type="EMBL" id="RJE16399.1"/>
    </source>
</evidence>
<dbReference type="STRING" id="2070753.A0A3A2YZS8"/>
<dbReference type="EMBL" id="MVGC01005636">
    <property type="protein sequence ID" value="RJE16399.1"/>
    <property type="molecule type" value="Genomic_DNA"/>
</dbReference>
<dbReference type="Gene3D" id="3.40.350.10">
    <property type="entry name" value="Creatinase/prolidase N-terminal domain"/>
    <property type="match status" value="1"/>
</dbReference>
<evidence type="ECO:0000313" key="5">
    <source>
        <dbReference type="Proteomes" id="UP000266188"/>
    </source>
</evidence>
<dbReference type="Pfam" id="PF05195">
    <property type="entry name" value="AMP_N"/>
    <property type="match status" value="1"/>
</dbReference>
<keyword evidence="5" id="KW-1185">Reference proteome</keyword>
<organism evidence="4 5">
    <name type="scientific">Aspergillus sclerotialis</name>
    <dbReference type="NCBI Taxonomy" id="2070753"/>
    <lineage>
        <taxon>Eukaryota</taxon>
        <taxon>Fungi</taxon>
        <taxon>Dikarya</taxon>
        <taxon>Ascomycota</taxon>
        <taxon>Pezizomycotina</taxon>
        <taxon>Eurotiomycetes</taxon>
        <taxon>Eurotiomycetidae</taxon>
        <taxon>Eurotiales</taxon>
        <taxon>Aspergillaceae</taxon>
        <taxon>Aspergillus</taxon>
        <taxon>Aspergillus subgen. Polypaecilum</taxon>
    </lineage>
</organism>
<dbReference type="Proteomes" id="UP000266188">
    <property type="component" value="Unassembled WGS sequence"/>
</dbReference>
<dbReference type="GO" id="GO:0030145">
    <property type="term" value="F:manganese ion binding"/>
    <property type="evidence" value="ECO:0007669"/>
    <property type="project" value="InterPro"/>
</dbReference>
<feature type="non-terminal residue" evidence="4">
    <location>
        <position position="76"/>
    </location>
</feature>
<keyword evidence="1" id="KW-0645">Protease</keyword>